<evidence type="ECO:0000313" key="2">
    <source>
        <dbReference type="Proteomes" id="UP000037822"/>
    </source>
</evidence>
<reference evidence="1 2" key="1">
    <citation type="submission" date="2015-07" db="EMBL/GenBank/DDBJ databases">
        <title>Whole genome sequencing of Bosea vaviloviae isolated from cave pool.</title>
        <authorList>
            <person name="Tan N.E.H."/>
            <person name="Lee Y.P."/>
            <person name="Gan H.M."/>
            <person name="Barton H."/>
            <person name="Savka M.A."/>
        </authorList>
    </citation>
    <scope>NUCLEOTIDE SEQUENCE [LARGE SCALE GENOMIC DNA]</scope>
    <source>
        <strain evidence="1 2">SD260</strain>
    </source>
</reference>
<dbReference type="Gene3D" id="3.40.50.720">
    <property type="entry name" value="NAD(P)-binding Rossmann-like Domain"/>
    <property type="match status" value="1"/>
</dbReference>
<dbReference type="OrthoDB" id="9803628at2"/>
<organism evidence="1 2">
    <name type="scientific">Bosea vaviloviae</name>
    <dbReference type="NCBI Taxonomy" id="1526658"/>
    <lineage>
        <taxon>Bacteria</taxon>
        <taxon>Pseudomonadati</taxon>
        <taxon>Pseudomonadota</taxon>
        <taxon>Alphaproteobacteria</taxon>
        <taxon>Hyphomicrobiales</taxon>
        <taxon>Boseaceae</taxon>
        <taxon>Bosea</taxon>
    </lineage>
</organism>
<dbReference type="InterPro" id="IPR036291">
    <property type="entry name" value="NAD(P)-bd_dom_sf"/>
</dbReference>
<dbReference type="PANTHER" id="PTHR43975:SF2">
    <property type="entry name" value="EG:BACR7A4.14 PROTEIN-RELATED"/>
    <property type="match status" value="1"/>
</dbReference>
<dbReference type="InterPro" id="IPR020904">
    <property type="entry name" value="Sc_DH/Rdtase_CS"/>
</dbReference>
<comment type="caution">
    <text evidence="1">The sequence shown here is derived from an EMBL/GenBank/DDBJ whole genome shotgun (WGS) entry which is preliminary data.</text>
</comment>
<dbReference type="Proteomes" id="UP000037822">
    <property type="component" value="Unassembled WGS sequence"/>
</dbReference>
<dbReference type="PRINTS" id="PR00081">
    <property type="entry name" value="GDHRDH"/>
</dbReference>
<dbReference type="PRINTS" id="PR00080">
    <property type="entry name" value="SDRFAMILY"/>
</dbReference>
<accession>A0A0N1F4M4</accession>
<name>A0A0N1F4M4_9HYPH</name>
<dbReference type="EMBL" id="LGSZ01000043">
    <property type="protein sequence ID" value="KPH80318.1"/>
    <property type="molecule type" value="Genomic_DNA"/>
</dbReference>
<protein>
    <submittedName>
        <fullName evidence="1">Short-chain dehydrogenase</fullName>
    </submittedName>
</protein>
<gene>
    <name evidence="1" type="ORF">AE618_14005</name>
</gene>
<dbReference type="PANTHER" id="PTHR43975">
    <property type="entry name" value="ZGC:101858"/>
    <property type="match status" value="1"/>
</dbReference>
<dbReference type="Pfam" id="PF13561">
    <property type="entry name" value="adh_short_C2"/>
    <property type="match status" value="1"/>
</dbReference>
<dbReference type="AlphaFoldDB" id="A0A0N1F4M4"/>
<proteinExistence type="predicted"/>
<dbReference type="InterPro" id="IPR002347">
    <property type="entry name" value="SDR_fam"/>
</dbReference>
<dbReference type="PATRIC" id="fig|1526658.3.peg.4192"/>
<evidence type="ECO:0000313" key="1">
    <source>
        <dbReference type="EMBL" id="KPH80318.1"/>
    </source>
</evidence>
<dbReference type="CDD" id="cd05233">
    <property type="entry name" value="SDR_c"/>
    <property type="match status" value="1"/>
</dbReference>
<dbReference type="SUPFAM" id="SSF51735">
    <property type="entry name" value="NAD(P)-binding Rossmann-fold domains"/>
    <property type="match status" value="1"/>
</dbReference>
<sequence length="247" mass="26084">MTLRNIFLTGASRGIGAVMALELARRGHRVGCLSRRGTGPEGIEIPGDLRERLVLLTGDVIDGATIIDALQAFANEVGSIHGVVNNAGIHITRPSEVQPIAEFDEVMMTNATATFGVSQKAYPHLVAAGGGLIVNIGSFFDKLGVRHNTAYCASKAAVAAITRCLAVEWAGKGIRVMTVAPGYIETDLNKDFLASEKTRAFLASRIPVGGPAKADEVARLIACLFEENIPFLTGETIYLDGGQGIAH</sequence>
<dbReference type="PROSITE" id="PS00061">
    <property type="entry name" value="ADH_SHORT"/>
    <property type="match status" value="1"/>
</dbReference>
<keyword evidence="2" id="KW-1185">Reference proteome</keyword>
<dbReference type="RefSeq" id="WP_054209686.1">
    <property type="nucleotide sequence ID" value="NZ_LGSZ01000043.1"/>
</dbReference>